<evidence type="ECO:0000256" key="3">
    <source>
        <dbReference type="ARBA" id="ARBA00022618"/>
    </source>
</evidence>
<dbReference type="GO" id="GO:0043093">
    <property type="term" value="P:FtsZ-dependent cytokinesis"/>
    <property type="evidence" value="ECO:0007669"/>
    <property type="project" value="UniProtKB-UniRule"/>
</dbReference>
<evidence type="ECO:0000256" key="8">
    <source>
        <dbReference type="HAMAP-Rule" id="MF_00912"/>
    </source>
</evidence>
<dbReference type="Gene3D" id="3.40.50.10960">
    <property type="match status" value="1"/>
</dbReference>
<proteinExistence type="inferred from homology"/>
<evidence type="ECO:0000259" key="10">
    <source>
        <dbReference type="PROSITE" id="PS51779"/>
    </source>
</evidence>
<keyword evidence="7 8" id="KW-0131">Cell cycle</keyword>
<gene>
    <name evidence="8" type="primary">divIB</name>
    <name evidence="11" type="ORF">AWT83_15245</name>
</gene>
<keyword evidence="2 8" id="KW-1003">Cell membrane</keyword>
<evidence type="ECO:0000313" key="12">
    <source>
        <dbReference type="Proteomes" id="UP000070452"/>
    </source>
</evidence>
<dbReference type="GO" id="GO:0005886">
    <property type="term" value="C:plasma membrane"/>
    <property type="evidence" value="ECO:0007669"/>
    <property type="project" value="UniProtKB-SubCell"/>
</dbReference>
<dbReference type="PROSITE" id="PS51779">
    <property type="entry name" value="POTRA"/>
    <property type="match status" value="1"/>
</dbReference>
<feature type="domain" description="POTRA" evidence="10">
    <location>
        <begin position="135"/>
        <end position="206"/>
    </location>
</feature>
<dbReference type="InterPro" id="IPR013685">
    <property type="entry name" value="POTRA_FtsQ_type"/>
</dbReference>
<comment type="similarity">
    <text evidence="8">Belongs to the FtsQ/DivIB family. DivIB subfamily.</text>
</comment>
<dbReference type="EMBL" id="LRHK01000005">
    <property type="protein sequence ID" value="KWX16846.1"/>
    <property type="molecule type" value="Genomic_DNA"/>
</dbReference>
<name>A0A132P3F9_ENTFC</name>
<feature type="compositionally biased region" description="Basic residues" evidence="9">
    <location>
        <begin position="1"/>
        <end position="11"/>
    </location>
</feature>
<evidence type="ECO:0000256" key="1">
    <source>
        <dbReference type="ARBA" id="ARBA00004370"/>
    </source>
</evidence>
<dbReference type="InterPro" id="IPR026580">
    <property type="entry name" value="DivIB"/>
</dbReference>
<evidence type="ECO:0000313" key="11">
    <source>
        <dbReference type="EMBL" id="KWX16846.1"/>
    </source>
</evidence>
<feature type="compositionally biased region" description="Acidic residues" evidence="9">
    <location>
        <begin position="337"/>
        <end position="366"/>
    </location>
</feature>
<dbReference type="PANTHER" id="PTHR37820:SF1">
    <property type="entry name" value="CELL DIVISION PROTEIN FTSQ"/>
    <property type="match status" value="1"/>
</dbReference>
<evidence type="ECO:0000256" key="2">
    <source>
        <dbReference type="ARBA" id="ARBA00022475"/>
    </source>
</evidence>
<comment type="subcellular location">
    <subcellularLocation>
        <location evidence="8">Cell membrane</location>
        <topology evidence="8">Single-pass type II membrane protein</topology>
    </subcellularLocation>
    <subcellularLocation>
        <location evidence="1">Membrane</location>
    </subcellularLocation>
    <text evidence="8">Localizes to the division septum.</text>
</comment>
<dbReference type="PANTHER" id="PTHR37820">
    <property type="entry name" value="CELL DIVISION PROTEIN DIVIB"/>
    <property type="match status" value="1"/>
</dbReference>
<dbReference type="InterPro" id="IPR005548">
    <property type="entry name" value="Cell_div_FtsQ/DivIB_C"/>
</dbReference>
<dbReference type="GO" id="GO:0032153">
    <property type="term" value="C:cell division site"/>
    <property type="evidence" value="ECO:0007669"/>
    <property type="project" value="UniProtKB-UniRule"/>
</dbReference>
<reference evidence="11 12" key="1">
    <citation type="submission" date="2016-01" db="EMBL/GenBank/DDBJ databases">
        <title>Molecular Mechanisms for transfer of large genomic segments between Enterococcus faecium strains.</title>
        <authorList>
            <person name="Garcia-Solache M.A."/>
            <person name="Lebreton F."/>
            <person name="Mclaughlin R.E."/>
            <person name="Whiteaker J.D."/>
            <person name="Gilmore M.S."/>
            <person name="Rice L.B."/>
        </authorList>
    </citation>
    <scope>NUCLEOTIDE SEQUENCE [LARGE SCALE GENOMIC DNA]</scope>
    <source>
        <strain evidence="11 12">D344RRF x C68</strain>
    </source>
</reference>
<dbReference type="Pfam" id="PF03799">
    <property type="entry name" value="FtsQ_DivIB_C"/>
    <property type="match status" value="1"/>
</dbReference>
<keyword evidence="4 8" id="KW-0812">Transmembrane</keyword>
<comment type="function">
    <text evidence="8">Cell division protein that may be involved in stabilizing or promoting the assembly of the division complex.</text>
</comment>
<feature type="compositionally biased region" description="Polar residues" evidence="9">
    <location>
        <begin position="12"/>
        <end position="24"/>
    </location>
</feature>
<dbReference type="Proteomes" id="UP000070452">
    <property type="component" value="Unassembled WGS sequence"/>
</dbReference>
<keyword evidence="3 8" id="KW-0132">Cell division</keyword>
<feature type="compositionally biased region" description="Basic and acidic residues" evidence="9">
    <location>
        <begin position="30"/>
        <end position="46"/>
    </location>
</feature>
<keyword evidence="5 8" id="KW-1133">Transmembrane helix</keyword>
<evidence type="ECO:0000256" key="7">
    <source>
        <dbReference type="ARBA" id="ARBA00023306"/>
    </source>
</evidence>
<evidence type="ECO:0000256" key="6">
    <source>
        <dbReference type="ARBA" id="ARBA00023136"/>
    </source>
</evidence>
<comment type="caution">
    <text evidence="11">The sequence shown here is derived from an EMBL/GenBank/DDBJ whole genome shotgun (WGS) entry which is preliminary data.</text>
</comment>
<evidence type="ECO:0000256" key="5">
    <source>
        <dbReference type="ARBA" id="ARBA00022989"/>
    </source>
</evidence>
<dbReference type="AlphaFoldDB" id="A0A132P3F9"/>
<protein>
    <recommendedName>
        <fullName evidence="8">Cell division protein DivIB</fullName>
    </recommendedName>
</protein>
<feature type="region of interest" description="Disordered" evidence="9">
    <location>
        <begin position="330"/>
        <end position="406"/>
    </location>
</feature>
<dbReference type="InterPro" id="IPR050487">
    <property type="entry name" value="FtsQ_DivIB"/>
</dbReference>
<dbReference type="Pfam" id="PF08478">
    <property type="entry name" value="POTRA_1"/>
    <property type="match status" value="1"/>
</dbReference>
<evidence type="ECO:0000256" key="4">
    <source>
        <dbReference type="ARBA" id="ARBA00022692"/>
    </source>
</evidence>
<organism evidence="11 12">
    <name type="scientific">Enterococcus faecium</name>
    <name type="common">Streptococcus faecium</name>
    <dbReference type="NCBI Taxonomy" id="1352"/>
    <lineage>
        <taxon>Bacteria</taxon>
        <taxon>Bacillati</taxon>
        <taxon>Bacillota</taxon>
        <taxon>Bacilli</taxon>
        <taxon>Lactobacillales</taxon>
        <taxon>Enterococcaceae</taxon>
        <taxon>Enterococcus</taxon>
    </lineage>
</organism>
<dbReference type="InterPro" id="IPR034746">
    <property type="entry name" value="POTRA"/>
</dbReference>
<dbReference type="RefSeq" id="WP_002297987.1">
    <property type="nucleotide sequence ID" value="NZ_CP072894.1"/>
</dbReference>
<sequence>MSKKKEPKKLSHPSSDENNLTPWQKANRKYLAEQEMKNQEPKKEDITLDTPLSDSEEEKTVQEEQQEESQSEKKIEFFEEIKQKKNGGPYNGSFLNRLPNLKSQRHKVLFRRLALIMTVLGIPLIFLIYYVSPYSKLQAVAVSGNKTVNSQEIISDTKLSLGENVWGQYFHRSTYIDRLKKAQPRIETANIHFKGMNEFDLDVTEYKEIALIAKNNQYYPVIENGTVLDEKVANPTKNLPILEEFKDSAKIKELTKQYNQLSSELQKAISEIKYTPRASNKNLIQLNMNDGNQVIVNINNLANQMKYYSQVAKDMDEKGVIDMEVGIFSHPYGSTQETEESGQSEETTESEENADQTNESSEEAETQEAQTPGSSSTNGSSDSNDSSETSQIEDNPSTTPSSLNEN</sequence>
<feature type="region of interest" description="Disordered" evidence="9">
    <location>
        <begin position="1"/>
        <end position="74"/>
    </location>
</feature>
<feature type="compositionally biased region" description="Polar residues" evidence="9">
    <location>
        <begin position="392"/>
        <end position="406"/>
    </location>
</feature>
<feature type="transmembrane region" description="Helical" evidence="8">
    <location>
        <begin position="113"/>
        <end position="131"/>
    </location>
</feature>
<accession>A0A132P3F9</accession>
<keyword evidence="6 8" id="KW-0472">Membrane</keyword>
<evidence type="ECO:0000256" key="9">
    <source>
        <dbReference type="SAM" id="MobiDB-lite"/>
    </source>
</evidence>
<feature type="compositionally biased region" description="Low complexity" evidence="9">
    <location>
        <begin position="367"/>
        <end position="390"/>
    </location>
</feature>
<dbReference type="HAMAP" id="MF_00912">
    <property type="entry name" value="DivIB"/>
    <property type="match status" value="1"/>
</dbReference>